<dbReference type="EMBL" id="CM042027">
    <property type="protein sequence ID" value="KAI3800515.1"/>
    <property type="molecule type" value="Genomic_DNA"/>
</dbReference>
<evidence type="ECO:0000313" key="1">
    <source>
        <dbReference type="EMBL" id="KAI3800515.1"/>
    </source>
</evidence>
<organism evidence="1 2">
    <name type="scientific">Smallanthus sonchifolius</name>
    <dbReference type="NCBI Taxonomy" id="185202"/>
    <lineage>
        <taxon>Eukaryota</taxon>
        <taxon>Viridiplantae</taxon>
        <taxon>Streptophyta</taxon>
        <taxon>Embryophyta</taxon>
        <taxon>Tracheophyta</taxon>
        <taxon>Spermatophyta</taxon>
        <taxon>Magnoliopsida</taxon>
        <taxon>eudicotyledons</taxon>
        <taxon>Gunneridae</taxon>
        <taxon>Pentapetalae</taxon>
        <taxon>asterids</taxon>
        <taxon>campanulids</taxon>
        <taxon>Asterales</taxon>
        <taxon>Asteraceae</taxon>
        <taxon>Asteroideae</taxon>
        <taxon>Heliantheae alliance</taxon>
        <taxon>Millerieae</taxon>
        <taxon>Smallanthus</taxon>
    </lineage>
</organism>
<keyword evidence="2" id="KW-1185">Reference proteome</keyword>
<proteinExistence type="predicted"/>
<name>A0ACB9HZ49_9ASTR</name>
<protein>
    <submittedName>
        <fullName evidence="1">Uncharacterized protein</fullName>
    </submittedName>
</protein>
<gene>
    <name evidence="1" type="ORF">L1987_28606</name>
</gene>
<dbReference type="Proteomes" id="UP001056120">
    <property type="component" value="Linkage Group LG10"/>
</dbReference>
<sequence length="70" mass="8003">MAIVRNDLFSRPQVFASSLPFPIFLRCYVSCNLKLFVIYTLVKEYIAIYIRFSDGLTLLIAEVVLDPLTA</sequence>
<reference evidence="2" key="1">
    <citation type="journal article" date="2022" name="Mol. Ecol. Resour.">
        <title>The genomes of chicory, endive, great burdock and yacon provide insights into Asteraceae palaeo-polyploidization history and plant inulin production.</title>
        <authorList>
            <person name="Fan W."/>
            <person name="Wang S."/>
            <person name="Wang H."/>
            <person name="Wang A."/>
            <person name="Jiang F."/>
            <person name="Liu H."/>
            <person name="Zhao H."/>
            <person name="Xu D."/>
            <person name="Zhang Y."/>
        </authorList>
    </citation>
    <scope>NUCLEOTIDE SEQUENCE [LARGE SCALE GENOMIC DNA]</scope>
    <source>
        <strain evidence="2">cv. Yunnan</strain>
    </source>
</reference>
<evidence type="ECO:0000313" key="2">
    <source>
        <dbReference type="Proteomes" id="UP001056120"/>
    </source>
</evidence>
<accession>A0ACB9HZ49</accession>
<comment type="caution">
    <text evidence="1">The sequence shown here is derived from an EMBL/GenBank/DDBJ whole genome shotgun (WGS) entry which is preliminary data.</text>
</comment>
<reference evidence="1 2" key="2">
    <citation type="journal article" date="2022" name="Mol. Ecol. Resour.">
        <title>The genomes of chicory, endive, great burdock and yacon provide insights into Asteraceae paleo-polyploidization history and plant inulin production.</title>
        <authorList>
            <person name="Fan W."/>
            <person name="Wang S."/>
            <person name="Wang H."/>
            <person name="Wang A."/>
            <person name="Jiang F."/>
            <person name="Liu H."/>
            <person name="Zhao H."/>
            <person name="Xu D."/>
            <person name="Zhang Y."/>
        </authorList>
    </citation>
    <scope>NUCLEOTIDE SEQUENCE [LARGE SCALE GENOMIC DNA]</scope>
    <source>
        <strain evidence="2">cv. Yunnan</strain>
        <tissue evidence="1">Leaves</tissue>
    </source>
</reference>